<organism evidence="2">
    <name type="scientific">Fagus sylvatica</name>
    <name type="common">Beechnut</name>
    <dbReference type="NCBI Taxonomy" id="28930"/>
    <lineage>
        <taxon>Eukaryota</taxon>
        <taxon>Viridiplantae</taxon>
        <taxon>Streptophyta</taxon>
        <taxon>Embryophyta</taxon>
        <taxon>Tracheophyta</taxon>
        <taxon>Spermatophyta</taxon>
        <taxon>Magnoliopsida</taxon>
        <taxon>eudicotyledons</taxon>
        <taxon>Gunneridae</taxon>
        <taxon>Pentapetalae</taxon>
        <taxon>rosids</taxon>
        <taxon>fabids</taxon>
        <taxon>Fagales</taxon>
        <taxon>Fagaceae</taxon>
        <taxon>Fagus</taxon>
    </lineage>
</organism>
<feature type="transmembrane region" description="Helical" evidence="1">
    <location>
        <begin position="339"/>
        <end position="361"/>
    </location>
</feature>
<proteinExistence type="predicted"/>
<dbReference type="Pfam" id="PF14223">
    <property type="entry name" value="Retrotran_gag_2"/>
    <property type="match status" value="1"/>
</dbReference>
<keyword evidence="1" id="KW-0812">Transmembrane</keyword>
<reference evidence="2" key="1">
    <citation type="submission" date="2018-02" db="EMBL/GenBank/DDBJ databases">
        <authorList>
            <person name="Cohen D.B."/>
            <person name="Kent A.D."/>
        </authorList>
    </citation>
    <scope>NUCLEOTIDE SEQUENCE</scope>
</reference>
<dbReference type="AlphaFoldDB" id="A0A2N9FNC2"/>
<dbReference type="EMBL" id="OIVN01001006">
    <property type="protein sequence ID" value="SPC88635.1"/>
    <property type="molecule type" value="Genomic_DNA"/>
</dbReference>
<protein>
    <submittedName>
        <fullName evidence="2">Uncharacterized protein</fullName>
    </submittedName>
</protein>
<keyword evidence="1" id="KW-1133">Transmembrane helix</keyword>
<gene>
    <name evidence="2" type="ORF">FSB_LOCUS16517</name>
</gene>
<dbReference type="PANTHER" id="PTHR47481">
    <property type="match status" value="1"/>
</dbReference>
<evidence type="ECO:0000256" key="1">
    <source>
        <dbReference type="SAM" id="Phobius"/>
    </source>
</evidence>
<accession>A0A2N9FNC2</accession>
<name>A0A2N9FNC2_FAGSY</name>
<evidence type="ECO:0000313" key="2">
    <source>
        <dbReference type="EMBL" id="SPC88635.1"/>
    </source>
</evidence>
<sequence>MSPFLDRVKELRDKLSAVGVEVDDEELLHVVLKGLPPEYDAFCSAMRTKERSISCEELHVLLTSEEESKKNSKNMSSDVPHMAIAANANANVSSPATNTPLPLFSPQWNRGRGDRSQNYRGRGRELFNITEFTSNVSNLWQPGHVALDCFHRMNFAYQGRHPPTKLAAIASTNMSNASSAPASNQSCWISDTGAIDHFTPDITHIPDCHAYTSNDCVTVGNRQSLPITHTDNDASFHFDASKFHIKDLRSGKLLYSGLSERGLYPVRGDILPSSSSSSFAFSIPFCTHCVEGKHHQLPFTDSVSITTRPLELVHTDVWGPAPVTSCNGTRSHLLGSACLAPLLITSPFVFLGVLAIPYFVLIPNTSYNPGQFPVNFSAMHPMPKKSSFSTFTVLFFLICQF</sequence>
<dbReference type="PANTHER" id="PTHR47481:SF31">
    <property type="entry name" value="OS01G0873500 PROTEIN"/>
    <property type="match status" value="1"/>
</dbReference>
<keyword evidence="1" id="KW-0472">Membrane</keyword>